<name>A0A9P1M315_9DINO</name>
<dbReference type="Proteomes" id="UP001152797">
    <property type="component" value="Unassembled WGS sequence"/>
</dbReference>
<evidence type="ECO:0000313" key="2">
    <source>
        <dbReference type="EMBL" id="CAL1170844.1"/>
    </source>
</evidence>
<dbReference type="EMBL" id="CAMXCT030006637">
    <property type="protein sequence ID" value="CAL4804781.1"/>
    <property type="molecule type" value="Genomic_DNA"/>
</dbReference>
<dbReference type="EMBL" id="CAMXCT010006637">
    <property type="protein sequence ID" value="CAI4017469.1"/>
    <property type="molecule type" value="Genomic_DNA"/>
</dbReference>
<protein>
    <submittedName>
        <fullName evidence="1">Uncharacterized protein</fullName>
    </submittedName>
</protein>
<evidence type="ECO:0000313" key="3">
    <source>
        <dbReference type="Proteomes" id="UP001152797"/>
    </source>
</evidence>
<proteinExistence type="predicted"/>
<evidence type="ECO:0000313" key="1">
    <source>
        <dbReference type="EMBL" id="CAI4017469.1"/>
    </source>
</evidence>
<gene>
    <name evidence="1" type="ORF">C1SCF055_LOCUS42111</name>
</gene>
<accession>A0A9P1M315</accession>
<dbReference type="EMBL" id="CAMXCT020006637">
    <property type="protein sequence ID" value="CAL1170844.1"/>
    <property type="molecule type" value="Genomic_DNA"/>
</dbReference>
<reference evidence="2" key="2">
    <citation type="submission" date="2024-04" db="EMBL/GenBank/DDBJ databases">
        <authorList>
            <person name="Chen Y."/>
            <person name="Shah S."/>
            <person name="Dougan E. K."/>
            <person name="Thang M."/>
            <person name="Chan C."/>
        </authorList>
    </citation>
    <scope>NUCLEOTIDE SEQUENCE [LARGE SCALE GENOMIC DNA]</scope>
</reference>
<reference evidence="1" key="1">
    <citation type="submission" date="2022-10" db="EMBL/GenBank/DDBJ databases">
        <authorList>
            <person name="Chen Y."/>
            <person name="Dougan E. K."/>
            <person name="Chan C."/>
            <person name="Rhodes N."/>
            <person name="Thang M."/>
        </authorList>
    </citation>
    <scope>NUCLEOTIDE SEQUENCE</scope>
</reference>
<organism evidence="1">
    <name type="scientific">Cladocopium goreaui</name>
    <dbReference type="NCBI Taxonomy" id="2562237"/>
    <lineage>
        <taxon>Eukaryota</taxon>
        <taxon>Sar</taxon>
        <taxon>Alveolata</taxon>
        <taxon>Dinophyceae</taxon>
        <taxon>Suessiales</taxon>
        <taxon>Symbiodiniaceae</taxon>
        <taxon>Cladocopium</taxon>
    </lineage>
</organism>
<sequence length="224" mass="25099">MLHVPVFATNDAHERSCRAVIERAGMVTHAQTKAGLERRALEAIQRLGFREAETLTLNGDFQRADSFRKSIRANMLHREKIRLWGPVRAREPSVVHTVSVDLSRFQQMTLPSTLSSGPYETAASVRARGAWQPPPEVATTVQVPENYGAAMDHTGAHYDRFMDTLLELSLRGFLPHPWITLEPMQDSAGMTWEDVDEAAGVWASFNCVEIANGSVRLLKNEKDF</sequence>
<comment type="caution">
    <text evidence="1">The sequence shown here is derived from an EMBL/GenBank/DDBJ whole genome shotgun (WGS) entry which is preliminary data.</text>
</comment>
<dbReference type="AlphaFoldDB" id="A0A9P1M315"/>
<keyword evidence="3" id="KW-1185">Reference proteome</keyword>